<dbReference type="RefSeq" id="WP_052446428.1">
    <property type="nucleotide sequence ID" value="NZ_FNGU01000007.1"/>
</dbReference>
<dbReference type="AlphaFoldDB" id="A0A1G9UFV6"/>
<organism evidence="2 3">
    <name type="scientific">Geoalkalibacter ferrihydriticus</name>
    <dbReference type="NCBI Taxonomy" id="392333"/>
    <lineage>
        <taxon>Bacteria</taxon>
        <taxon>Pseudomonadati</taxon>
        <taxon>Thermodesulfobacteriota</taxon>
        <taxon>Desulfuromonadia</taxon>
        <taxon>Desulfuromonadales</taxon>
        <taxon>Geoalkalibacteraceae</taxon>
        <taxon>Geoalkalibacter</taxon>
    </lineage>
</organism>
<sequence>MAQRILSSLRLILWFAALLVMTLATRVEAALEHTFIFFPTSQIVWTPDQRDLTYDDVWLDTEDGVRIHAWFLPGRDEVDLPALIFFHGNAGNISHRVHNLELLHRRLGMPVLIVSYRGYGQSQGRASEQGLYRDARAAHDWLAQRSYPAERQIYFGRSVGAAVALQLAVEKPPAGLILESPFTSISDMGRHHYRFLYALLGWTIDAQFDNRAKIPGIQSPLMIIHGKRDTIVPPRMAEELYAQAPQPKELIWLPHAGHNDTLDANPQVYWAAWQDFFDSLAPTTASHQSLSP</sequence>
<dbReference type="STRING" id="392333.SAMN05660860_02815"/>
<evidence type="ECO:0000313" key="3">
    <source>
        <dbReference type="Proteomes" id="UP000182146"/>
    </source>
</evidence>
<feature type="domain" description="Serine aminopeptidase S33" evidence="1">
    <location>
        <begin position="83"/>
        <end position="202"/>
    </location>
</feature>
<protein>
    <recommendedName>
        <fullName evidence="1">Serine aminopeptidase S33 domain-containing protein</fullName>
    </recommendedName>
</protein>
<dbReference type="Pfam" id="PF12146">
    <property type="entry name" value="Hydrolase_4"/>
    <property type="match status" value="1"/>
</dbReference>
<gene>
    <name evidence="2" type="ORF">SAMN05660860_02815</name>
</gene>
<dbReference type="OrthoDB" id="9777090at2"/>
<dbReference type="PANTHER" id="PTHR12277">
    <property type="entry name" value="ALPHA/BETA HYDROLASE DOMAIN-CONTAINING PROTEIN"/>
    <property type="match status" value="1"/>
</dbReference>
<reference evidence="2 3" key="1">
    <citation type="submission" date="2016-10" db="EMBL/GenBank/DDBJ databases">
        <authorList>
            <person name="de Groot N.N."/>
        </authorList>
    </citation>
    <scope>NUCLEOTIDE SEQUENCE [LARGE SCALE GENOMIC DNA]</scope>
    <source>
        <strain evidence="2 3">DSM 17813</strain>
    </source>
</reference>
<dbReference type="Proteomes" id="UP000182146">
    <property type="component" value="Unassembled WGS sequence"/>
</dbReference>
<dbReference type="EMBL" id="FNGU01000007">
    <property type="protein sequence ID" value="SDM58415.1"/>
    <property type="molecule type" value="Genomic_DNA"/>
</dbReference>
<evidence type="ECO:0000313" key="2">
    <source>
        <dbReference type="EMBL" id="SDM58415.1"/>
    </source>
</evidence>
<dbReference type="InterPro" id="IPR022742">
    <property type="entry name" value="Hydrolase_4"/>
</dbReference>
<dbReference type="SUPFAM" id="SSF53474">
    <property type="entry name" value="alpha/beta-Hydrolases"/>
    <property type="match status" value="1"/>
</dbReference>
<dbReference type="Gene3D" id="3.40.50.1820">
    <property type="entry name" value="alpha/beta hydrolase"/>
    <property type="match status" value="1"/>
</dbReference>
<evidence type="ECO:0000259" key="1">
    <source>
        <dbReference type="Pfam" id="PF12146"/>
    </source>
</evidence>
<dbReference type="InterPro" id="IPR029058">
    <property type="entry name" value="AB_hydrolase_fold"/>
</dbReference>
<proteinExistence type="predicted"/>
<name>A0A1G9UFV6_9BACT</name>
<accession>A0A1G9UFV6</accession>
<dbReference type="PANTHER" id="PTHR12277:SF79">
    <property type="entry name" value="XAA-PRO DIPEPTIDYL-PEPTIDASE-RELATED"/>
    <property type="match status" value="1"/>
</dbReference>